<evidence type="ECO:0000313" key="4">
    <source>
        <dbReference type="Proteomes" id="UP001281761"/>
    </source>
</evidence>
<feature type="region of interest" description="Disordered" evidence="2">
    <location>
        <begin position="236"/>
        <end position="282"/>
    </location>
</feature>
<feature type="region of interest" description="Disordered" evidence="2">
    <location>
        <begin position="560"/>
        <end position="603"/>
    </location>
</feature>
<feature type="compositionally biased region" description="Polar residues" evidence="2">
    <location>
        <begin position="617"/>
        <end position="633"/>
    </location>
</feature>
<dbReference type="EMBL" id="JARBJD010000260">
    <property type="protein sequence ID" value="KAK2945452.1"/>
    <property type="molecule type" value="Genomic_DNA"/>
</dbReference>
<proteinExistence type="predicted"/>
<feature type="compositionally biased region" description="Basic and acidic residues" evidence="2">
    <location>
        <begin position="287"/>
        <end position="296"/>
    </location>
</feature>
<feature type="compositionally biased region" description="Polar residues" evidence="2">
    <location>
        <begin position="1518"/>
        <end position="1527"/>
    </location>
</feature>
<feature type="region of interest" description="Disordered" evidence="2">
    <location>
        <begin position="772"/>
        <end position="799"/>
    </location>
</feature>
<feature type="region of interest" description="Disordered" evidence="2">
    <location>
        <begin position="287"/>
        <end position="306"/>
    </location>
</feature>
<sequence length="1694" mass="191573">MNTRSSSQERRPYHREKPKKNEPPPITIGPPRGTFTDEELVEKSKRLSEHYTVATREAIKANTSRIIASKLKVLGTQSATETPEDDSKLWKRSSQINAQLKELQQEKEGGGIYSTGQSQAKRQEKLWKLTLPIRPESDTNLSLNDQIVDQARTEFAVHYLESSHLPPTHENIELVKSRIKIGKENVQLRTLSRGYLENSLYIEPSGIRDHAAVLKQQSQEQVKHILHSYATTPIPSHEVSPFSSPSALSPKASFKATPFASKADTPKGTPTHTSRRHEDLVQKSVERMQRRAEQKRHGLSNVEQQLRSDPGHVKRTRTGMVLPNEWLHGVSDISSHLYSNTIAKMDDHWEYNDHVKFQQGLPRAITKTEKKRSQSVTQRFKRKVKVESQPHFIGELGLAVNEEAKLARENKIRLELQRQEAEQVMQDRIKKMKEEKEEKRKGTLTRTRAQIRMEKSLQQSTAHLGPKQAFMTDDQILTAMLERDKSAGTPSSTIPTIASRPSTTPRQRQARSSTAFSTMRVVTMQSPTSVGEEYFGHLLDLDLIISPELINRVWEEFGHPGEDLTDTQQSAPPSSNHTSHPTQTPLHAPTATLSPDSSPNLSRFAEMSDTLQTAQSSFTNTLHSPPTSSSVSKLNPAVDRALRQRTQVDLKMLLAASKSPNTYIRFKILAESDDPNAEPYNPIADFSWDWIEQHFVFPFNLKDDRELNAEYLAFIKRRLRSKPRVLTARKKEKKVKVEEPEPDLTSEEFWLTQLQALHDQIEQEQREINKEIGEPEPPRTPSEHSETSTHSSATTDDMDEQSLDSLRGLIPEQGLIELLTQGHPKPPQEEEKVSLEELRMIVPDPTPDELSIYLKAFVAEFPFERFRHRVNRSLITTAIRILHHPLLNRTLRMTIRLAYLLFVQPFFFPTVDPADPHRSIRVTSGLHTERETNAICLDPRFAFCFLTNDKKGEFMEEMSDPFKLLMKDTPHSVHVVAHLPNMEDDESQEQPIESTPKTLHDAITQNRASQATLTRTPRYKHGDEDENDSSPDVGKNPLSPAHLTPNQRAAKFRNLQPIEIDITRDEQNTPHTPVRSPFYPPLHPTTALSLTSPASIRSVRSLRTFPPTALQTSLQTLPSYKMSFRSFKDKPPVPRVVYHSSPFALLSEILPPFSVSLIDQTFLSLSHAYAPLFQEISAFQDAGFTLFLPLTILALQTITRAVIERTYGTGIAVRKSELDGSLEWKFVLKQISNFFVSMFDPSKSAQRFSALESSVQAIHAAALELPRQSQSRMSRPDEDGSSKHSSQSALFFSVSPFIETFVSSSMSAGTRKILSQAGVKSVHESKTGKRQQDEHKSLKPKWSTASISDILCDESKNSLFLLSCAVRRSRAAPPTDGRFRNVNDSVVERKKKLPVVAKRGETVKQEKELEYNMTVLKKKSDTLIGRLDSIWETLRDNTLDDQTCLTEDNLASVLFMQETHPISTRVDGIGSIRDSARTVSTAATLRTNSVKQAKTRSVDNPVRSSASVMERRLKDARTTVTKQASQQKEMEKENNSAIEGWMESMRRTKKDELMRWSLNDDYHRTSVGTPFLPNPPITQHSRNIPALERTSLSSLGRSTLRTSTGTVRRSTPLGHIAQPHRPKIRPSSANLTQSQNTSFHFAFDKLQGLPVAMSDEQIRKMEEEEEMLRLGLVPPPQSLIAASLGEMDPLKLAH</sequence>
<feature type="coiled-coil region" evidence="1">
    <location>
        <begin position="404"/>
        <end position="438"/>
    </location>
</feature>
<reference evidence="3 4" key="1">
    <citation type="journal article" date="2022" name="bioRxiv">
        <title>Genomics of Preaxostyla Flagellates Illuminates Evolutionary Transitions and the Path Towards Mitochondrial Loss.</title>
        <authorList>
            <person name="Novak L.V.F."/>
            <person name="Treitli S.C."/>
            <person name="Pyrih J."/>
            <person name="Halakuc P."/>
            <person name="Pipaliya S.V."/>
            <person name="Vacek V."/>
            <person name="Brzon O."/>
            <person name="Soukal P."/>
            <person name="Eme L."/>
            <person name="Dacks J.B."/>
            <person name="Karnkowska A."/>
            <person name="Elias M."/>
            <person name="Hampl V."/>
        </authorList>
    </citation>
    <scope>NUCLEOTIDE SEQUENCE [LARGE SCALE GENOMIC DNA]</scope>
    <source>
        <strain evidence="3">NAU3</strain>
        <tissue evidence="3">Gut</tissue>
    </source>
</reference>
<feature type="region of interest" description="Disordered" evidence="2">
    <location>
        <begin position="1490"/>
        <end position="1536"/>
    </location>
</feature>
<evidence type="ECO:0000256" key="1">
    <source>
        <dbReference type="SAM" id="Coils"/>
    </source>
</evidence>
<organism evidence="3 4">
    <name type="scientific">Blattamonas nauphoetae</name>
    <dbReference type="NCBI Taxonomy" id="2049346"/>
    <lineage>
        <taxon>Eukaryota</taxon>
        <taxon>Metamonada</taxon>
        <taxon>Preaxostyla</taxon>
        <taxon>Oxymonadida</taxon>
        <taxon>Blattamonas</taxon>
    </lineage>
</organism>
<feature type="region of interest" description="Disordered" evidence="2">
    <location>
        <begin position="484"/>
        <end position="518"/>
    </location>
</feature>
<name>A0ABQ9X0Y6_9EUKA</name>
<feature type="region of interest" description="Disordered" evidence="2">
    <location>
        <begin position="617"/>
        <end position="637"/>
    </location>
</feature>
<comment type="caution">
    <text evidence="3">The sequence shown here is derived from an EMBL/GenBank/DDBJ whole genome shotgun (WGS) entry which is preliminary data.</text>
</comment>
<feature type="region of interest" description="Disordered" evidence="2">
    <location>
        <begin position="1"/>
        <end position="35"/>
    </location>
</feature>
<feature type="compositionally biased region" description="Low complexity" evidence="2">
    <location>
        <begin position="1597"/>
        <end position="1611"/>
    </location>
</feature>
<feature type="region of interest" description="Disordered" evidence="2">
    <location>
        <begin position="1597"/>
        <end position="1630"/>
    </location>
</feature>
<feature type="region of interest" description="Disordered" evidence="2">
    <location>
        <begin position="1317"/>
        <end position="1340"/>
    </location>
</feature>
<feature type="region of interest" description="Disordered" evidence="2">
    <location>
        <begin position="1266"/>
        <end position="1287"/>
    </location>
</feature>
<keyword evidence="4" id="KW-1185">Reference proteome</keyword>
<gene>
    <name evidence="3" type="ORF">BLNAU_19624</name>
</gene>
<feature type="compositionally biased region" description="Polar residues" evidence="2">
    <location>
        <begin position="989"/>
        <end position="1015"/>
    </location>
</feature>
<protein>
    <submittedName>
        <fullName evidence="3">Uncharacterized protein</fullName>
    </submittedName>
</protein>
<evidence type="ECO:0000313" key="3">
    <source>
        <dbReference type="EMBL" id="KAK2945452.1"/>
    </source>
</evidence>
<evidence type="ECO:0000256" key="2">
    <source>
        <dbReference type="SAM" id="MobiDB-lite"/>
    </source>
</evidence>
<feature type="compositionally biased region" description="Basic and acidic residues" evidence="2">
    <location>
        <begin position="1321"/>
        <end position="1337"/>
    </location>
</feature>
<accession>A0ABQ9X0Y6</accession>
<feature type="compositionally biased region" description="Polar residues" evidence="2">
    <location>
        <begin position="488"/>
        <end position="517"/>
    </location>
</feature>
<feature type="compositionally biased region" description="Basic and acidic residues" evidence="2">
    <location>
        <begin position="772"/>
        <end position="787"/>
    </location>
</feature>
<dbReference type="Proteomes" id="UP001281761">
    <property type="component" value="Unassembled WGS sequence"/>
</dbReference>
<feature type="region of interest" description="Disordered" evidence="2">
    <location>
        <begin position="981"/>
        <end position="1049"/>
    </location>
</feature>
<feature type="compositionally biased region" description="Polar residues" evidence="2">
    <location>
        <begin position="566"/>
        <end position="601"/>
    </location>
</feature>
<keyword evidence="1" id="KW-0175">Coiled coil</keyword>